<evidence type="ECO:0000256" key="5">
    <source>
        <dbReference type="ARBA" id="ARBA00023002"/>
    </source>
</evidence>
<dbReference type="PROSITE" id="PS51669">
    <property type="entry name" value="4FE4S_MOW_BIS_MGD"/>
    <property type="match status" value="1"/>
</dbReference>
<dbReference type="SMART" id="SM00926">
    <property type="entry name" value="Molybdop_Fe4S4"/>
    <property type="match status" value="1"/>
</dbReference>
<dbReference type="SUPFAM" id="SSF53706">
    <property type="entry name" value="Formate dehydrogenase/DMSO reductase, domains 1-3"/>
    <property type="match status" value="1"/>
</dbReference>
<dbReference type="Proteomes" id="UP000588647">
    <property type="component" value="Unassembled WGS sequence"/>
</dbReference>
<dbReference type="CDD" id="cd00207">
    <property type="entry name" value="fer2"/>
    <property type="match status" value="1"/>
</dbReference>
<dbReference type="PANTHER" id="PTHR43105">
    <property type="entry name" value="RESPIRATORY NITRATE REDUCTASE"/>
    <property type="match status" value="1"/>
</dbReference>
<keyword evidence="5 11" id="KW-0560">Oxidoreductase</keyword>
<dbReference type="InterPro" id="IPR006657">
    <property type="entry name" value="MoPterin_dinucl-bd_dom"/>
</dbReference>
<evidence type="ECO:0000256" key="1">
    <source>
        <dbReference type="ARBA" id="ARBA00007023"/>
    </source>
</evidence>
<evidence type="ECO:0000313" key="12">
    <source>
        <dbReference type="Proteomes" id="UP000588647"/>
    </source>
</evidence>
<name>A0A7W6HFW0_9HYPH</name>
<dbReference type="InterPro" id="IPR041925">
    <property type="entry name" value="CT_Formate-Dh_H"/>
</dbReference>
<evidence type="ECO:0000256" key="6">
    <source>
        <dbReference type="ARBA" id="ARBA00023004"/>
    </source>
</evidence>
<evidence type="ECO:0000256" key="3">
    <source>
        <dbReference type="ARBA" id="ARBA00022723"/>
    </source>
</evidence>
<comment type="similarity">
    <text evidence="1">In the C-terminal section; belongs to the prokaryotic molybdopterin-containing oxidoreductase family.</text>
</comment>
<dbReference type="AlphaFoldDB" id="A0A7W6HFW0"/>
<dbReference type="Pfam" id="PF13510">
    <property type="entry name" value="Fer2_4"/>
    <property type="match status" value="1"/>
</dbReference>
<dbReference type="PROSITE" id="PS51379">
    <property type="entry name" value="4FE4S_FER_2"/>
    <property type="match status" value="2"/>
</dbReference>
<dbReference type="Pfam" id="PF04879">
    <property type="entry name" value="Molybdop_Fe4S4"/>
    <property type="match status" value="1"/>
</dbReference>
<dbReference type="GO" id="GO:0003954">
    <property type="term" value="F:NADH dehydrogenase activity"/>
    <property type="evidence" value="ECO:0007669"/>
    <property type="project" value="TreeGrafter"/>
</dbReference>
<dbReference type="InterPro" id="IPR006655">
    <property type="entry name" value="Mopterin_OxRdtase_prok_CS"/>
</dbReference>
<evidence type="ECO:0000256" key="7">
    <source>
        <dbReference type="ARBA" id="ARBA00023014"/>
    </source>
</evidence>
<organism evidence="11 12">
    <name type="scientific">Aurantimonas endophytica</name>
    <dbReference type="NCBI Taxonomy" id="1522175"/>
    <lineage>
        <taxon>Bacteria</taxon>
        <taxon>Pseudomonadati</taxon>
        <taxon>Pseudomonadota</taxon>
        <taxon>Alphaproteobacteria</taxon>
        <taxon>Hyphomicrobiales</taxon>
        <taxon>Aurantimonadaceae</taxon>
        <taxon>Aurantimonas</taxon>
    </lineage>
</organism>
<dbReference type="InterPro" id="IPR006656">
    <property type="entry name" value="Mopterin_OxRdtase"/>
</dbReference>
<dbReference type="PROSITE" id="PS00198">
    <property type="entry name" value="4FE4S_FER_1"/>
    <property type="match status" value="1"/>
</dbReference>
<feature type="domain" description="4Fe-4S ferredoxin-type" evidence="9">
    <location>
        <begin position="183"/>
        <end position="216"/>
    </location>
</feature>
<evidence type="ECO:0000313" key="11">
    <source>
        <dbReference type="EMBL" id="MBB4004373.1"/>
    </source>
</evidence>
<keyword evidence="7" id="KW-0411">Iron-sulfur</keyword>
<dbReference type="PROSITE" id="PS51085">
    <property type="entry name" value="2FE2S_FER_2"/>
    <property type="match status" value="1"/>
</dbReference>
<dbReference type="InterPro" id="IPR001041">
    <property type="entry name" value="2Fe-2S_ferredoxin-type"/>
</dbReference>
<dbReference type="Gene3D" id="2.20.25.90">
    <property type="entry name" value="ADC-like domains"/>
    <property type="match status" value="1"/>
</dbReference>
<dbReference type="Pfam" id="PF01568">
    <property type="entry name" value="Molydop_binding"/>
    <property type="match status" value="1"/>
</dbReference>
<dbReference type="PROSITE" id="PS00490">
    <property type="entry name" value="MOLYBDOPTERIN_PROK_2"/>
    <property type="match status" value="1"/>
</dbReference>
<dbReference type="Gene3D" id="3.30.70.20">
    <property type="match status" value="1"/>
</dbReference>
<evidence type="ECO:0000259" key="8">
    <source>
        <dbReference type="PROSITE" id="PS51085"/>
    </source>
</evidence>
<dbReference type="SUPFAM" id="SSF54862">
    <property type="entry name" value="4Fe-4S ferredoxins"/>
    <property type="match status" value="1"/>
</dbReference>
<dbReference type="InterPro" id="IPR006478">
    <property type="entry name" value="Formate_DH_asu"/>
</dbReference>
<feature type="domain" description="4Fe-4S Mo/W bis-MGD-type" evidence="10">
    <location>
        <begin position="230"/>
        <end position="285"/>
    </location>
</feature>
<gene>
    <name evidence="11" type="ORF">GGR03_003461</name>
</gene>
<dbReference type="GO" id="GO:0043546">
    <property type="term" value="F:molybdopterin cofactor binding"/>
    <property type="evidence" value="ECO:0007669"/>
    <property type="project" value="InterPro"/>
</dbReference>
<evidence type="ECO:0000256" key="2">
    <source>
        <dbReference type="ARBA" id="ARBA00022485"/>
    </source>
</evidence>
<dbReference type="InterPro" id="IPR017896">
    <property type="entry name" value="4Fe4S_Fe-S-bd"/>
</dbReference>
<dbReference type="EMBL" id="JACIEM010000004">
    <property type="protein sequence ID" value="MBB4004373.1"/>
    <property type="molecule type" value="Genomic_DNA"/>
</dbReference>
<dbReference type="SUPFAM" id="SSF50692">
    <property type="entry name" value="ADC-like"/>
    <property type="match status" value="1"/>
</dbReference>
<dbReference type="Pfam" id="PF00384">
    <property type="entry name" value="Molybdopterin"/>
    <property type="match status" value="1"/>
</dbReference>
<dbReference type="NCBIfam" id="TIGR01591">
    <property type="entry name" value="Fdh-alpha"/>
    <property type="match status" value="1"/>
</dbReference>
<dbReference type="SUPFAM" id="SSF54292">
    <property type="entry name" value="2Fe-2S ferredoxin-like"/>
    <property type="match status" value="1"/>
</dbReference>
<accession>A0A7W6HFW0</accession>
<keyword evidence="6" id="KW-0408">Iron</keyword>
<dbReference type="GO" id="GO:0016020">
    <property type="term" value="C:membrane"/>
    <property type="evidence" value="ECO:0007669"/>
    <property type="project" value="TreeGrafter"/>
</dbReference>
<evidence type="ECO:0000256" key="4">
    <source>
        <dbReference type="ARBA" id="ARBA00022737"/>
    </source>
</evidence>
<dbReference type="InterPro" id="IPR041924">
    <property type="entry name" value="Formate_Dh-H_N"/>
</dbReference>
<keyword evidence="12" id="KW-1185">Reference proteome</keyword>
<dbReference type="GO" id="GO:0046872">
    <property type="term" value="F:metal ion binding"/>
    <property type="evidence" value="ECO:0007669"/>
    <property type="project" value="UniProtKB-KW"/>
</dbReference>
<dbReference type="Gene3D" id="3.40.228.10">
    <property type="entry name" value="Dimethylsulfoxide Reductase, domain 2"/>
    <property type="match status" value="1"/>
</dbReference>
<dbReference type="CDD" id="cd02753">
    <property type="entry name" value="MopB_Formate-Dh-H"/>
    <property type="match status" value="1"/>
</dbReference>
<dbReference type="Gene3D" id="3.10.20.740">
    <property type="match status" value="1"/>
</dbReference>
<dbReference type="GO" id="GO:0008863">
    <property type="term" value="F:formate dehydrogenase (NAD+) activity"/>
    <property type="evidence" value="ECO:0007669"/>
    <property type="project" value="UniProtKB-EC"/>
</dbReference>
<keyword evidence="2" id="KW-0004">4Fe-4S</keyword>
<dbReference type="RefSeq" id="WP_183209947.1">
    <property type="nucleotide sequence ID" value="NZ_JACIEM010000004.1"/>
</dbReference>
<dbReference type="PANTHER" id="PTHR43105:SF14">
    <property type="entry name" value="FORMATE DEHYDROGENASE H"/>
    <property type="match status" value="1"/>
</dbReference>
<dbReference type="EC" id="1.17.1.9" evidence="11"/>
<dbReference type="InterPro" id="IPR050123">
    <property type="entry name" value="Prok_molybdopt-oxidoreductase"/>
</dbReference>
<dbReference type="Gene3D" id="2.40.40.20">
    <property type="match status" value="1"/>
</dbReference>
<dbReference type="InterPro" id="IPR009010">
    <property type="entry name" value="Asp_de-COase-like_dom_sf"/>
</dbReference>
<dbReference type="CDD" id="cd02790">
    <property type="entry name" value="MopB_CT_Formate-Dh_H"/>
    <property type="match status" value="1"/>
</dbReference>
<comment type="caution">
    <text evidence="11">The sequence shown here is derived from an EMBL/GenBank/DDBJ whole genome shotgun (WGS) entry which is preliminary data.</text>
</comment>
<protein>
    <submittedName>
        <fullName evidence="11">Formate dehydrogenase major subunit</fullName>
        <ecNumber evidence="11">1.17.1.9</ecNumber>
    </submittedName>
</protein>
<keyword evidence="4" id="KW-0677">Repeat</keyword>
<dbReference type="FunFam" id="3.30.70.20:FF:000035">
    <property type="entry name" value="Iron hydrogenase 1"/>
    <property type="match status" value="1"/>
</dbReference>
<feature type="domain" description="2Fe-2S ferredoxin-type" evidence="8">
    <location>
        <begin position="3"/>
        <end position="83"/>
    </location>
</feature>
<dbReference type="GO" id="GO:0022904">
    <property type="term" value="P:respiratory electron transport chain"/>
    <property type="evidence" value="ECO:0007669"/>
    <property type="project" value="TreeGrafter"/>
</dbReference>
<dbReference type="GO" id="GO:1990204">
    <property type="term" value="C:oxidoreductase complex"/>
    <property type="evidence" value="ECO:0007669"/>
    <property type="project" value="UniProtKB-ARBA"/>
</dbReference>
<feature type="domain" description="4Fe-4S ferredoxin-type" evidence="9">
    <location>
        <begin position="144"/>
        <end position="174"/>
    </location>
</feature>
<evidence type="ECO:0000259" key="9">
    <source>
        <dbReference type="PROSITE" id="PS51379"/>
    </source>
</evidence>
<evidence type="ECO:0000259" key="10">
    <source>
        <dbReference type="PROSITE" id="PS51669"/>
    </source>
</evidence>
<dbReference type="GO" id="GO:0015942">
    <property type="term" value="P:formate metabolic process"/>
    <property type="evidence" value="ECO:0007669"/>
    <property type="project" value="InterPro"/>
</dbReference>
<dbReference type="Gene3D" id="3.40.50.740">
    <property type="match status" value="1"/>
</dbReference>
<dbReference type="PIRSF" id="PIRSF036643">
    <property type="entry name" value="FDH_alpha"/>
    <property type="match status" value="1"/>
</dbReference>
<dbReference type="GO" id="GO:0051539">
    <property type="term" value="F:4 iron, 4 sulfur cluster binding"/>
    <property type="evidence" value="ECO:0007669"/>
    <property type="project" value="UniProtKB-KW"/>
</dbReference>
<dbReference type="InterPro" id="IPR036010">
    <property type="entry name" value="2Fe-2S_ferredoxin-like_sf"/>
</dbReference>
<keyword evidence="3" id="KW-0479">Metal-binding</keyword>
<reference evidence="11 12" key="1">
    <citation type="submission" date="2020-08" db="EMBL/GenBank/DDBJ databases">
        <title>Genomic Encyclopedia of Type Strains, Phase IV (KMG-IV): sequencing the most valuable type-strain genomes for metagenomic binning, comparative biology and taxonomic classification.</title>
        <authorList>
            <person name="Goeker M."/>
        </authorList>
    </citation>
    <scope>NUCLEOTIDE SEQUENCE [LARGE SCALE GENOMIC DNA]</scope>
    <source>
        <strain evidence="11 12">DSM 103570</strain>
    </source>
</reference>
<dbReference type="Pfam" id="PF12838">
    <property type="entry name" value="Fer4_7"/>
    <property type="match status" value="1"/>
</dbReference>
<proteinExistence type="inferred from homology"/>
<sequence>MTSTINFTLDGKSVAAGETETIWDVAKREGTRIPHLCHVDMPGYRPDGNCRACMVEVDGERVLAASCIRKPAEGMVVRTDTERAVKSREMVVELLASNMRAREDGPDNQSMFWQWASSMGVSGSRYASKFAGEHVEAEFDISNPAIAVNMDACIACGACVRACREVQVNDVIGMAQRGNRTVPVFDIHDPMGLSTCVTCGECVQACPTGALYEKSLMDETRTHRAVQEFDKVVDSVCPFCGVGCQTKVAVKDNRIVQVDGRDGYANENRLCVKGRFGFDYAMSPERLTRPLIRRDDAPKTGDLDMRGVDPLTIFREATWEEAMARAAGGLKSILDRDGGQALAGFGSAKGSNEEAYLFQKLVRQGFDTNNVDHCTRLCHASSVAALMEGVGSGAVSAPFNDAMKADCIVVIGARPTTNHPVAATYFKQAAKRGKKLIVIDPRGQDLMRHATHSLRFRAGSDVAMLNAMINVIIEEKLYDEQYIQANVAGFEALREKVKDFTPEAMAEVCGIPAEMLRDVARTYATAERSIIFWGMGISQHTHGTDNSRCLIALALITGHIGRPGTGLHPLRGQNNVQGASDAGLIPMYYPDYKSVENVDIRASYENFWGQTLDPKRGLTVVEIIDAIHDGEIKGMYVMGENPAMSDPDQIHARDALAKLEHLVVQDIFLTETAWHADVVLPASAHAEKLGTFTNTNRQVQIGRPALDLPGDARQDWELIVELAQRLGLDWNYGHVSEVYTEMASVMPSLKHISWERVEREESVIYPADGPDVPGNEIIFTTSFPTEDGRGLIVPADLLPPDEVPDEEYPLVLTTGRLLEHWHTGAMTRRAGVLDAIEPQGIAAMNPREIGRRGLRQGDMIAVETRRGTVEAILRADREVADGMVFMPFCFNESPANRLTNPMLDPFGKIPEFKYCAARIATLPQVEAAE</sequence>
<dbReference type="InterPro" id="IPR017900">
    <property type="entry name" value="4Fe4S_Fe_S_CS"/>
</dbReference>
<dbReference type="InterPro" id="IPR006963">
    <property type="entry name" value="Mopterin_OxRdtase_4Fe-4S_dom"/>
</dbReference>